<evidence type="ECO:0000313" key="3">
    <source>
        <dbReference type="EMBL" id="MCD1294887.1"/>
    </source>
</evidence>
<organism evidence="3 4">
    <name type="scientific">Methanooceanicella nereidis</name>
    <dbReference type="NCBI Taxonomy" id="2052831"/>
    <lineage>
        <taxon>Archaea</taxon>
        <taxon>Methanobacteriati</taxon>
        <taxon>Methanobacteriota</taxon>
        <taxon>Stenosarchaea group</taxon>
        <taxon>Methanomicrobia</taxon>
        <taxon>Methanocellales</taxon>
        <taxon>Methanocellaceae</taxon>
        <taxon>Methanooceanicella</taxon>
    </lineage>
</organism>
<dbReference type="Proteomes" id="UP001320159">
    <property type="component" value="Unassembled WGS sequence"/>
</dbReference>
<gene>
    <name evidence="3" type="ORF">CUJ83_07735</name>
</gene>
<dbReference type="InterPro" id="IPR025403">
    <property type="entry name" value="TgpA-like_C"/>
</dbReference>
<feature type="transmembrane region" description="Helical" evidence="1">
    <location>
        <begin position="629"/>
        <end position="649"/>
    </location>
</feature>
<evidence type="ECO:0000259" key="2">
    <source>
        <dbReference type="Pfam" id="PF13559"/>
    </source>
</evidence>
<dbReference type="AlphaFoldDB" id="A0AAP2RET7"/>
<reference evidence="3 4" key="1">
    <citation type="submission" date="2017-11" db="EMBL/GenBank/DDBJ databases">
        <title>Isolation and Characterization of Family Methanocellaceae Species from Potential Methane Hydrate Area Offshore Southwestern Taiwan.</title>
        <authorList>
            <person name="Zhang W.-L."/>
            <person name="Chen W.-C."/>
            <person name="Lai M.-C."/>
            <person name="Chen S.-C."/>
        </authorList>
    </citation>
    <scope>NUCLEOTIDE SEQUENCE [LARGE SCALE GENOMIC DNA]</scope>
    <source>
        <strain evidence="3 4">CWC-04</strain>
    </source>
</reference>
<proteinExistence type="predicted"/>
<keyword evidence="4" id="KW-1185">Reference proteome</keyword>
<evidence type="ECO:0000313" key="4">
    <source>
        <dbReference type="Proteomes" id="UP001320159"/>
    </source>
</evidence>
<sequence length="791" mass="86393">MKEALRSAAYIVLLFSFLVASFAMAPSSAQVVHEDPGNLTSIKQVDMDYRILMAMADMFNSMEQIASCLNSSDFNGARLNYDRLSGSYDSFKALIERLDMTDTEYGDIVNIGDLAMEDIRTLVFESENYSVYYEKYEEALRDDDRDAYIAYAVSLQETYREISEANRNVWENVTAIKESAENMGHDVNRLYSDFLLVLDDYHGKLEEREKPIDVLLGGTRLEISSDKKELSVGDDVRLDAVLTDKDGLPVSGSKVSFYVENRLAGTAVTDPSGRCYVVYRIPLTIFKSNIKAYSEFRPEKEALSPSISDVLELNVSEESTALSINVYPSNASYGDTVTVSGMLCTEEGAGIFGKPVRIFLNGVPYGPVRTAEDGSYVYSLNIGPYTPGGTCEIYSEYTRSYSDDILLGSTSRYASLDVSMQDSILTLGDPDDIFTGGDDARFEGVLKTFSGLPVSGAKVKIYADGVVTGTGTTDNDGRYVVQASIPYNILPGTQQIYSEFSPGPNTAVHGSKSDVCEAIFKVSDPAVMFDGMPLVLFPEDTLTVNGTLQNYDGKAIPGKPLNVSFSGIVIGTTVTDGEGKFNVSYAVSGGDISGIGRVEVFLDDDGGLLSGGVYNGGFLLVMPVGKAQAAILFIIVLAVVIAAAAWFGGLRRHMRDRSRVVKPAVLEPLPEPVSTEVLTTSGYDFDKSVADITRHIESGDYRGSIKLIYEAVKMLAGKYGLETPDSATHREFYRHVVQKDMSLEEPLKPIISRYEVVSYGEGDISEDEAYRALDGLRTINILMGSVSEDTE</sequence>
<dbReference type="Pfam" id="PF13559">
    <property type="entry name" value="DUF4129"/>
    <property type="match status" value="1"/>
</dbReference>
<feature type="domain" description="Protein-glutamine gamma-glutamyltransferase-like C-terminal" evidence="2">
    <location>
        <begin position="710"/>
        <end position="777"/>
    </location>
</feature>
<dbReference type="EMBL" id="PGCK01000005">
    <property type="protein sequence ID" value="MCD1294887.1"/>
    <property type="molecule type" value="Genomic_DNA"/>
</dbReference>
<keyword evidence="1" id="KW-0812">Transmembrane</keyword>
<protein>
    <recommendedName>
        <fullName evidence="2">Protein-glutamine gamma-glutamyltransferase-like C-terminal domain-containing protein</fullName>
    </recommendedName>
</protein>
<keyword evidence="1" id="KW-1133">Transmembrane helix</keyword>
<evidence type="ECO:0000256" key="1">
    <source>
        <dbReference type="SAM" id="Phobius"/>
    </source>
</evidence>
<comment type="caution">
    <text evidence="3">The sequence shown here is derived from an EMBL/GenBank/DDBJ whole genome shotgun (WGS) entry which is preliminary data.</text>
</comment>
<accession>A0AAP2RET7</accession>
<name>A0AAP2RET7_9EURY</name>
<dbReference type="RefSeq" id="WP_230741722.1">
    <property type="nucleotide sequence ID" value="NZ_PGCK01000005.1"/>
</dbReference>
<keyword evidence="1" id="KW-0472">Membrane</keyword>